<protein>
    <submittedName>
        <fullName evidence="2">Uncharacterized protein</fullName>
    </submittedName>
</protein>
<feature type="region of interest" description="Disordered" evidence="1">
    <location>
        <begin position="1"/>
        <end position="135"/>
    </location>
</feature>
<dbReference type="Proteomes" id="UP001140091">
    <property type="component" value="Unassembled WGS sequence"/>
</dbReference>
<keyword evidence="3" id="KW-1185">Reference proteome</keyword>
<feature type="compositionally biased region" description="Basic and acidic residues" evidence="1">
    <location>
        <begin position="47"/>
        <end position="64"/>
    </location>
</feature>
<sequence length="135" mass="14587">MTRTARAAYPRAVMKDRSESRSGLDSSLRKGGAETDALEDENVELEEAGREQDVVEDTSSKDTRSSPPATSLSEDELKQARKYRKGLLNKKDVDLSAIARTSAAASTSPPNPSGFTKRLSDSEKQAPPSTTTNLN</sequence>
<evidence type="ECO:0000313" key="3">
    <source>
        <dbReference type="Proteomes" id="UP001140091"/>
    </source>
</evidence>
<proteinExistence type="predicted"/>
<evidence type="ECO:0000256" key="1">
    <source>
        <dbReference type="SAM" id="MobiDB-lite"/>
    </source>
</evidence>
<feature type="non-terminal residue" evidence="2">
    <location>
        <position position="1"/>
    </location>
</feature>
<gene>
    <name evidence="2" type="ORF">H1R20_g14165</name>
</gene>
<dbReference type="EMBL" id="JANBPK010001473">
    <property type="protein sequence ID" value="KAJ2922905.1"/>
    <property type="molecule type" value="Genomic_DNA"/>
</dbReference>
<reference evidence="2" key="1">
    <citation type="submission" date="2022-06" db="EMBL/GenBank/DDBJ databases">
        <title>Genome Sequence of Candolleomyces eurysporus.</title>
        <authorList>
            <person name="Buettner E."/>
        </authorList>
    </citation>
    <scope>NUCLEOTIDE SEQUENCE</scope>
    <source>
        <strain evidence="2">VTCC 930004</strain>
    </source>
</reference>
<accession>A0A9W8IUF2</accession>
<dbReference type="OrthoDB" id="2562681at2759"/>
<feature type="compositionally biased region" description="Low complexity" evidence="1">
    <location>
        <begin position="96"/>
        <end position="108"/>
    </location>
</feature>
<comment type="caution">
    <text evidence="2">The sequence shown here is derived from an EMBL/GenBank/DDBJ whole genome shotgun (WGS) entry which is preliminary data.</text>
</comment>
<feature type="compositionally biased region" description="Acidic residues" evidence="1">
    <location>
        <begin position="36"/>
        <end position="46"/>
    </location>
</feature>
<feature type="compositionally biased region" description="Basic and acidic residues" evidence="1">
    <location>
        <begin position="13"/>
        <end position="33"/>
    </location>
</feature>
<organism evidence="2 3">
    <name type="scientific">Candolleomyces eurysporus</name>
    <dbReference type="NCBI Taxonomy" id="2828524"/>
    <lineage>
        <taxon>Eukaryota</taxon>
        <taxon>Fungi</taxon>
        <taxon>Dikarya</taxon>
        <taxon>Basidiomycota</taxon>
        <taxon>Agaricomycotina</taxon>
        <taxon>Agaricomycetes</taxon>
        <taxon>Agaricomycetidae</taxon>
        <taxon>Agaricales</taxon>
        <taxon>Agaricineae</taxon>
        <taxon>Psathyrellaceae</taxon>
        <taxon>Candolleomyces</taxon>
    </lineage>
</organism>
<dbReference type="AlphaFoldDB" id="A0A9W8IUF2"/>
<name>A0A9W8IUF2_9AGAR</name>
<evidence type="ECO:0000313" key="2">
    <source>
        <dbReference type="EMBL" id="KAJ2922905.1"/>
    </source>
</evidence>